<sequence length="171" mass="19202">MARKRTHKKQSLTKNIAMLFLSLGILAGASLLFSTINARPEFSYDPFGERWKSLVASDPIRNEKPSGKAQASKSAASGFEYSYWDILLLQDSDSASAADSFSIQIAAFRSPETARSFAAELEEKTRIRCTVVDTGKWTVVRWGSFQSRETAERYCSKLSDRLQRECIVVKM</sequence>
<evidence type="ECO:0000259" key="1">
    <source>
        <dbReference type="PROSITE" id="PS51724"/>
    </source>
</evidence>
<dbReference type="EMBL" id="CAADRM010000124">
    <property type="protein sequence ID" value="VFU16915.1"/>
    <property type="molecule type" value="Genomic_DNA"/>
</dbReference>
<dbReference type="AlphaFoldDB" id="A0A485M9M1"/>
<dbReference type="Pfam" id="PF05036">
    <property type="entry name" value="SPOR"/>
    <property type="match status" value="1"/>
</dbReference>
<organism evidence="2">
    <name type="scientific">anaerobic digester metagenome</name>
    <dbReference type="NCBI Taxonomy" id="1263854"/>
    <lineage>
        <taxon>unclassified sequences</taxon>
        <taxon>metagenomes</taxon>
        <taxon>ecological metagenomes</taxon>
    </lineage>
</organism>
<name>A0A485M9M1_9ZZZZ</name>
<feature type="domain" description="SPOR" evidence="1">
    <location>
        <begin position="95"/>
        <end position="171"/>
    </location>
</feature>
<evidence type="ECO:0000313" key="2">
    <source>
        <dbReference type="EMBL" id="VFU16915.1"/>
    </source>
</evidence>
<protein>
    <submittedName>
        <fullName evidence="2">Sporulation related domain protein</fullName>
    </submittedName>
</protein>
<dbReference type="GO" id="GO:0042834">
    <property type="term" value="F:peptidoglycan binding"/>
    <property type="evidence" value="ECO:0007669"/>
    <property type="project" value="InterPro"/>
</dbReference>
<dbReference type="InterPro" id="IPR007730">
    <property type="entry name" value="SPOR-like_dom"/>
</dbReference>
<dbReference type="PROSITE" id="PS51724">
    <property type="entry name" value="SPOR"/>
    <property type="match status" value="1"/>
</dbReference>
<reference evidence="2" key="1">
    <citation type="submission" date="2019-03" db="EMBL/GenBank/DDBJ databases">
        <authorList>
            <person name="Hao L."/>
        </authorList>
    </citation>
    <scope>NUCLEOTIDE SEQUENCE</scope>
</reference>
<proteinExistence type="predicted"/>
<accession>A0A485M9M1</accession>
<dbReference type="InterPro" id="IPR036680">
    <property type="entry name" value="SPOR-like_sf"/>
</dbReference>
<dbReference type="Gene3D" id="3.30.70.1070">
    <property type="entry name" value="Sporulation related repeat"/>
    <property type="match status" value="1"/>
</dbReference>
<gene>
    <name evidence="2" type="ORF">SCFA_590024</name>
</gene>
<dbReference type="SUPFAM" id="SSF110997">
    <property type="entry name" value="Sporulation related repeat"/>
    <property type="match status" value="1"/>
</dbReference>